<dbReference type="PANTHER" id="PTHR31636">
    <property type="entry name" value="OSJNBA0084A10.13 PROTEIN-RELATED"/>
    <property type="match status" value="1"/>
</dbReference>
<feature type="compositionally biased region" description="Polar residues" evidence="3">
    <location>
        <begin position="148"/>
        <end position="179"/>
    </location>
</feature>
<feature type="region of interest" description="Disordered" evidence="3">
    <location>
        <begin position="114"/>
        <end position="134"/>
    </location>
</feature>
<dbReference type="Pfam" id="PF03514">
    <property type="entry name" value="GRAS"/>
    <property type="match status" value="1"/>
</dbReference>
<keyword evidence="1" id="KW-0805">Transcription regulation</keyword>
<dbReference type="AlphaFoldDB" id="A0A0D6QX39"/>
<evidence type="ECO:0000313" key="4">
    <source>
        <dbReference type="EMBL" id="JAG94265.1"/>
    </source>
</evidence>
<proteinExistence type="predicted"/>
<sequence>MNGMISRTSGNSPPLLNLQILQSKAQAPVQASKRHCSSSSSSWWPQKSSGGRSNGGAVAGDQYIGGEPTSVLDIRSPSPPSTLSSTQGASSESGAVAAFSGLFCEAVDGQAPRDPLLDIKDPAPPPPSCIRLVGGGAGGPWYSIKNSGNNSGKWSGEGSNWRLNGGESSASEPQRQQHSSSKDEQGQHQQQGRAEEWAPELGEFQAGGGAVATAGMEDLESMLMESSSAAPDQSLMRWLLGESDDPKDLTAVALPQIKGGSAPFEDGGIDNNFTDAGGFPFPVTNLGDVLVPPTSTPSLLPPPPNPSAFCTPYPALPQLSRLGTTNSQFGSVLDSAPPPAPTPPLSFASHFGPGPEPPVFSAPNSLVFGSSPHHATFFKDPAHNNINPSNNNVFFPVSYEMAVPQPPKRLHGVLQQDHLRPPPPPPPPLLWQQNQQGSIPGGFVKQEFMFKTQQHADVLQSLQRRQQQLFMPQLQRAGVGAGASAPKGILGNNKAISEELQHLVGQLLKAAEAVESGTFGHAQAILARLNQYLSPLGKPLHRAAYYFKEALGSRITNETTTSGGRGGAPPLTPVEIVHKISAYKYFSEVSPLALFANFTANQALLEALDGAEAIHIIDFEIGLGGQWASFLQELALRMGGPPSLRLTALGARDSVEMHLARENLEHFAKDLNIKFEFNVLDLEGRIESLALPMLQAREHETVAVNLSLGMHRFLSAFPSPDSIAGLLRLIKDLSPKAVVVVDGESERTVGASFVQQFVEGLQFYSLFFDSLDAVNMNMETVHKIEKFLLAPKIESLVVTGLSPLKGTAEQQPPPPWRALFVAAGLAPVPFSNFTETQAEYLVRRLPGRGFEVIKEHTTLLLGWQGRPLVSAMLWRC</sequence>
<accession>A0A0D6QX39</accession>
<feature type="region of interest" description="Disordered" evidence="3">
    <location>
        <begin position="26"/>
        <end position="89"/>
    </location>
</feature>
<evidence type="ECO:0000256" key="2">
    <source>
        <dbReference type="ARBA" id="ARBA00023163"/>
    </source>
</evidence>
<feature type="region of interest" description="Disordered" evidence="3">
    <location>
        <begin position="148"/>
        <end position="195"/>
    </location>
</feature>
<name>A0A0D6QX39_ARACU</name>
<protein>
    <submittedName>
        <fullName evidence="4">Uncharacterized protein</fullName>
    </submittedName>
</protein>
<feature type="compositionally biased region" description="Low complexity" evidence="3">
    <location>
        <begin position="37"/>
        <end position="49"/>
    </location>
</feature>
<evidence type="ECO:0000256" key="3">
    <source>
        <dbReference type="SAM" id="MobiDB-lite"/>
    </source>
</evidence>
<dbReference type="EMBL" id="GCKF01044128">
    <property type="protein sequence ID" value="JAG94265.1"/>
    <property type="molecule type" value="Transcribed_RNA"/>
</dbReference>
<organism evidence="4">
    <name type="scientific">Araucaria cunninghamii</name>
    <name type="common">Hoop pine</name>
    <name type="synonym">Moreton Bay pine</name>
    <dbReference type="NCBI Taxonomy" id="56994"/>
    <lineage>
        <taxon>Eukaryota</taxon>
        <taxon>Viridiplantae</taxon>
        <taxon>Streptophyta</taxon>
        <taxon>Embryophyta</taxon>
        <taxon>Tracheophyta</taxon>
        <taxon>Spermatophyta</taxon>
        <taxon>Pinopsida</taxon>
        <taxon>Pinidae</taxon>
        <taxon>Conifers II</taxon>
        <taxon>Araucariales</taxon>
        <taxon>Araucariaceae</taxon>
        <taxon>Araucaria</taxon>
    </lineage>
</organism>
<dbReference type="InterPro" id="IPR005202">
    <property type="entry name" value="TF_GRAS"/>
</dbReference>
<dbReference type="PROSITE" id="PS50985">
    <property type="entry name" value="GRAS"/>
    <property type="match status" value="1"/>
</dbReference>
<evidence type="ECO:0000256" key="1">
    <source>
        <dbReference type="ARBA" id="ARBA00023015"/>
    </source>
</evidence>
<reference evidence="4" key="1">
    <citation type="submission" date="2015-03" db="EMBL/GenBank/DDBJ databases">
        <title>A transcriptome of Araucaria cunninghamii, an australian fine timber species.</title>
        <authorList>
            <person name="Jing Yi C.J.Y."/>
            <person name="Yin San L.Y.S."/>
            <person name="Abdul Karim S.S."/>
            <person name="Wan Azmi N.N."/>
            <person name="Hercus R.R."/>
            <person name="Croft L.L."/>
        </authorList>
    </citation>
    <scope>NUCLEOTIDE SEQUENCE</scope>
    <source>
        <strain evidence="4">MI0301</strain>
        <tissue evidence="4">Leaf</tissue>
    </source>
</reference>
<keyword evidence="2" id="KW-0804">Transcription</keyword>